<proteinExistence type="predicted"/>
<dbReference type="Pfam" id="PF14398">
    <property type="entry name" value="ATPgrasp_YheCD"/>
    <property type="match status" value="1"/>
</dbReference>
<dbReference type="Gene3D" id="3.30.470.20">
    <property type="entry name" value="ATP-grasp fold, B domain"/>
    <property type="match status" value="1"/>
</dbReference>
<evidence type="ECO:0000313" key="1">
    <source>
        <dbReference type="EMBL" id="QAY65268.1"/>
    </source>
</evidence>
<dbReference type="SUPFAM" id="SSF56059">
    <property type="entry name" value="Glutathione synthetase ATP-binding domain-like"/>
    <property type="match status" value="1"/>
</dbReference>
<dbReference type="RefSeq" id="WP_129437669.1">
    <property type="nucleotide sequence ID" value="NZ_CP035492.1"/>
</dbReference>
<sequence length="252" mass="29026">MKTYDSTSVKSKWTKTNWLLGSAATREHMPSTMPFNRRNLIHLLDKYTTVFFKPTNGSGGFRIIRITKLDNGYRTQHNTSKITHAGIKELYRHLNAKAKRRDYLLQKGIKLDKANGRPYDIRVMVQKANDGRWKTTALFTKIGQPGKVATNYNQGGKIGYFRQTLADAGCSEQVITHKKEQLERLGEATGKLFDQHASGFRELGLDVALDERGRIWILEVNTKPQFYPLKQLKHKSMYHTIMSYAKQYGRKK</sequence>
<evidence type="ECO:0000313" key="2">
    <source>
        <dbReference type="Proteomes" id="UP000293568"/>
    </source>
</evidence>
<protein>
    <submittedName>
        <fullName evidence="1">YheC/YheD family protein</fullName>
    </submittedName>
</protein>
<organism evidence="1 2">
    <name type="scientific">Paenibacillus protaetiae</name>
    <dbReference type="NCBI Taxonomy" id="2509456"/>
    <lineage>
        <taxon>Bacteria</taxon>
        <taxon>Bacillati</taxon>
        <taxon>Bacillota</taxon>
        <taxon>Bacilli</taxon>
        <taxon>Bacillales</taxon>
        <taxon>Paenibacillaceae</taxon>
        <taxon>Paenibacillus</taxon>
    </lineage>
</organism>
<dbReference type="OrthoDB" id="7869153at2"/>
<dbReference type="KEGG" id="pprt:ET464_01595"/>
<dbReference type="Proteomes" id="UP000293568">
    <property type="component" value="Chromosome"/>
</dbReference>
<dbReference type="AlphaFoldDB" id="A0A4P6F4F3"/>
<keyword evidence="2" id="KW-1185">Reference proteome</keyword>
<dbReference type="InterPro" id="IPR026838">
    <property type="entry name" value="YheC/D"/>
</dbReference>
<gene>
    <name evidence="1" type="ORF">ET464_01595</name>
</gene>
<reference evidence="1 2" key="1">
    <citation type="submission" date="2019-01" db="EMBL/GenBank/DDBJ databases">
        <title>Genome sequencing of strain FW100M-2.</title>
        <authorList>
            <person name="Heo J."/>
            <person name="Kim S.-J."/>
            <person name="Kim J.-S."/>
            <person name="Hong S.-B."/>
            <person name="Kwon S.-W."/>
        </authorList>
    </citation>
    <scope>NUCLEOTIDE SEQUENCE [LARGE SCALE GENOMIC DNA]</scope>
    <source>
        <strain evidence="1 2">FW100M-2</strain>
    </source>
</reference>
<accession>A0A4P6F4F3</accession>
<name>A0A4P6F4F3_9BACL</name>
<dbReference type="EMBL" id="CP035492">
    <property type="protein sequence ID" value="QAY65268.1"/>
    <property type="molecule type" value="Genomic_DNA"/>
</dbReference>